<name>A0A8X6JAD2_TRICU</name>
<dbReference type="Proteomes" id="UP000887116">
    <property type="component" value="Unassembled WGS sequence"/>
</dbReference>
<dbReference type="AlphaFoldDB" id="A0A8X6JAD2"/>
<organism evidence="1 2">
    <name type="scientific">Trichonephila clavata</name>
    <name type="common">Joro spider</name>
    <name type="synonym">Nephila clavata</name>
    <dbReference type="NCBI Taxonomy" id="2740835"/>
    <lineage>
        <taxon>Eukaryota</taxon>
        <taxon>Metazoa</taxon>
        <taxon>Ecdysozoa</taxon>
        <taxon>Arthropoda</taxon>
        <taxon>Chelicerata</taxon>
        <taxon>Arachnida</taxon>
        <taxon>Araneae</taxon>
        <taxon>Araneomorphae</taxon>
        <taxon>Entelegynae</taxon>
        <taxon>Araneoidea</taxon>
        <taxon>Nephilidae</taxon>
        <taxon>Trichonephila</taxon>
    </lineage>
</organism>
<evidence type="ECO:0000313" key="2">
    <source>
        <dbReference type="Proteomes" id="UP000887116"/>
    </source>
</evidence>
<proteinExistence type="predicted"/>
<keyword evidence="2" id="KW-1185">Reference proteome</keyword>
<accession>A0A8X6JAD2</accession>
<reference evidence="1" key="1">
    <citation type="submission" date="2020-07" db="EMBL/GenBank/DDBJ databases">
        <title>Multicomponent nature underlies the extraordinary mechanical properties of spider dragline silk.</title>
        <authorList>
            <person name="Kono N."/>
            <person name="Nakamura H."/>
            <person name="Mori M."/>
            <person name="Yoshida Y."/>
            <person name="Ohtoshi R."/>
            <person name="Malay A.D."/>
            <person name="Moran D.A.P."/>
            <person name="Tomita M."/>
            <person name="Numata K."/>
            <person name="Arakawa K."/>
        </authorList>
    </citation>
    <scope>NUCLEOTIDE SEQUENCE</scope>
</reference>
<sequence length="71" mass="7891">MKTPQASEILCQITRMTQCPPLAVGFLGNVLTSRGRLLLGVGSQHPLEDQWLVFGRRWAIQIAKRSSIPMS</sequence>
<evidence type="ECO:0000313" key="1">
    <source>
        <dbReference type="EMBL" id="GFQ98790.1"/>
    </source>
</evidence>
<protein>
    <submittedName>
        <fullName evidence="1">Uncharacterized protein</fullName>
    </submittedName>
</protein>
<comment type="caution">
    <text evidence="1">The sequence shown here is derived from an EMBL/GenBank/DDBJ whole genome shotgun (WGS) entry which is preliminary data.</text>
</comment>
<gene>
    <name evidence="1" type="ORF">TNCT_310151</name>
</gene>
<dbReference type="EMBL" id="BMAO01005065">
    <property type="protein sequence ID" value="GFQ98790.1"/>
    <property type="molecule type" value="Genomic_DNA"/>
</dbReference>